<dbReference type="AlphaFoldDB" id="A0A7D5QZX2"/>
<dbReference type="GO" id="GO:0016829">
    <property type="term" value="F:lyase activity"/>
    <property type="evidence" value="ECO:0007669"/>
    <property type="project" value="UniProtKB-KW"/>
</dbReference>
<dbReference type="InterPro" id="IPR016024">
    <property type="entry name" value="ARM-type_fold"/>
</dbReference>
<proteinExistence type="predicted"/>
<name>A0A7D5QZX2_9ARCH</name>
<dbReference type="KEGG" id="ncl:C5F47_03910"/>
<dbReference type="SUPFAM" id="SSF48371">
    <property type="entry name" value="ARM repeat"/>
    <property type="match status" value="1"/>
</dbReference>
<reference evidence="1 2" key="1">
    <citation type="submission" date="2018-02" db="EMBL/GenBank/DDBJ databases">
        <title>Complete genome of Nitrosopumilus cobalaminigenes HCA1.</title>
        <authorList>
            <person name="Qin W."/>
            <person name="Zheng Y."/>
            <person name="Stahl D.A."/>
        </authorList>
    </citation>
    <scope>NUCLEOTIDE SEQUENCE [LARGE SCALE GENOMIC DNA]</scope>
    <source>
        <strain evidence="1 2">HCA1</strain>
    </source>
</reference>
<dbReference type="Pfam" id="PF13646">
    <property type="entry name" value="HEAT_2"/>
    <property type="match status" value="1"/>
</dbReference>
<evidence type="ECO:0000313" key="1">
    <source>
        <dbReference type="EMBL" id="QLH02758.1"/>
    </source>
</evidence>
<keyword evidence="2" id="KW-1185">Reference proteome</keyword>
<gene>
    <name evidence="1" type="ORF">C5F47_03910</name>
</gene>
<sequence length="167" mass="19433">MEMAIEVFDESKMRELSDEDRFNACEQILKNEEDESKRWDAVWLIGELAENKTEEDPMFNRVADVIEWVMKHDNNGVVKHEASFQIAARNMRSKIPVLIDAALHSESVLTKHESIESLGLMRAFEVEDLIKEALKDPSTDVRETAEFVLKRFARMKNQGEYKPYNIL</sequence>
<organism evidence="1 2">
    <name type="scientific">Nitrosopumilus cobalaminigenes</name>
    <dbReference type="NCBI Taxonomy" id="1470066"/>
    <lineage>
        <taxon>Archaea</taxon>
        <taxon>Nitrososphaerota</taxon>
        <taxon>Nitrososphaeria</taxon>
        <taxon>Nitrosopumilales</taxon>
        <taxon>Nitrosopumilaceae</taxon>
        <taxon>Nitrosopumilus</taxon>
    </lineage>
</organism>
<dbReference type="EMBL" id="CP026993">
    <property type="protein sequence ID" value="QLH02758.1"/>
    <property type="molecule type" value="Genomic_DNA"/>
</dbReference>
<protein>
    <submittedName>
        <fullName evidence="1">PBS lyase</fullName>
    </submittedName>
</protein>
<dbReference type="Proteomes" id="UP000509771">
    <property type="component" value="Chromosome"/>
</dbReference>
<keyword evidence="1" id="KW-0456">Lyase</keyword>
<accession>A0A7D5QZX2</accession>
<dbReference type="Gene3D" id="1.25.10.10">
    <property type="entry name" value="Leucine-rich Repeat Variant"/>
    <property type="match status" value="1"/>
</dbReference>
<dbReference type="InterPro" id="IPR011989">
    <property type="entry name" value="ARM-like"/>
</dbReference>
<evidence type="ECO:0000313" key="2">
    <source>
        <dbReference type="Proteomes" id="UP000509771"/>
    </source>
</evidence>